<dbReference type="KEGG" id="naf:GQ61_04345"/>
<dbReference type="Gene3D" id="1.25.40.10">
    <property type="entry name" value="Tetratricopeptide repeat domain"/>
    <property type="match status" value="1"/>
</dbReference>
<feature type="region of interest" description="Disordered" evidence="2">
    <location>
        <begin position="85"/>
        <end position="220"/>
    </location>
</feature>
<proteinExistence type="predicted"/>
<dbReference type="Pfam" id="PF13174">
    <property type="entry name" value="TPR_6"/>
    <property type="match status" value="2"/>
</dbReference>
<feature type="compositionally biased region" description="Acidic residues" evidence="2">
    <location>
        <begin position="96"/>
        <end position="108"/>
    </location>
</feature>
<feature type="compositionally biased region" description="Acidic residues" evidence="2">
    <location>
        <begin position="186"/>
        <end position="199"/>
    </location>
</feature>
<protein>
    <recommendedName>
        <fullName evidence="5">Cell division coordinator CpoB</fullName>
    </recommendedName>
</protein>
<evidence type="ECO:0000313" key="4">
    <source>
        <dbReference type="Proteomes" id="UP000237351"/>
    </source>
</evidence>
<dbReference type="Proteomes" id="UP000237351">
    <property type="component" value="Chromosome"/>
</dbReference>
<dbReference type="AlphaFoldDB" id="A0A1W6N4F9"/>
<keyword evidence="4" id="KW-1185">Reference proteome</keyword>
<dbReference type="InterPro" id="IPR011990">
    <property type="entry name" value="TPR-like_helical_dom_sf"/>
</dbReference>
<accession>A0A1W6N4F9</accession>
<feature type="coiled-coil region" evidence="1">
    <location>
        <begin position="17"/>
        <end position="51"/>
    </location>
</feature>
<feature type="compositionally biased region" description="Basic and acidic residues" evidence="2">
    <location>
        <begin position="122"/>
        <end position="138"/>
    </location>
</feature>
<sequence>MKKSNVILILAVLLIGAYDAKAQKADIETRLQKLEQEIQLLRQENKELKSGIDAPEVPQKIIKTPTESGIGQEPHQNQKLMTIERPKQLAPRYDDDVIMDDDDILDNPDADKPLQPQPLLKKKVEEQPQPEKKVEASEKTQPQEIDSHEDDEGVAIKEEHILKHPHQKKKPTAASKKTLPTKEQDEKDDDEDEDEEEEKDNSSSDAFKGKADSFLPTGIDQDDYERAMEFLSDGDYKKAETAFKAFLRNHPKSSLAINARYWLAETYFARKDFKNASINFAEAYQKHREVMKTKKSQNKEIQKEAFAKGPEALAKLALSLKGMGKKEEACIALEQLQDEFKQTPANVKKLAERARQGLKCPK</sequence>
<dbReference type="SUPFAM" id="SSF48452">
    <property type="entry name" value="TPR-like"/>
    <property type="match status" value="1"/>
</dbReference>
<dbReference type="InterPro" id="IPR019734">
    <property type="entry name" value="TPR_rpt"/>
</dbReference>
<evidence type="ECO:0000256" key="2">
    <source>
        <dbReference type="SAM" id="MobiDB-lite"/>
    </source>
</evidence>
<keyword evidence="1" id="KW-0175">Coiled coil</keyword>
<name>A0A1W6N4F9_9PROT</name>
<evidence type="ECO:0000313" key="3">
    <source>
        <dbReference type="EMBL" id="ARN84661.1"/>
    </source>
</evidence>
<evidence type="ECO:0008006" key="5">
    <source>
        <dbReference type="Google" id="ProtNLM"/>
    </source>
</evidence>
<dbReference type="STRING" id="1414854.GQ61_04345"/>
<feature type="compositionally biased region" description="Basic and acidic residues" evidence="2">
    <location>
        <begin position="85"/>
        <end position="95"/>
    </location>
</feature>
<gene>
    <name evidence="3" type="ORF">GQ61_04345</name>
</gene>
<reference evidence="3 4" key="1">
    <citation type="submission" date="2014-06" db="EMBL/GenBank/DDBJ databases">
        <title>The genome of the endonuclear symbiont Nucleicultrix amoebiphila.</title>
        <authorList>
            <person name="Schulz F."/>
            <person name="Horn M."/>
        </authorList>
    </citation>
    <scope>NUCLEOTIDE SEQUENCE [LARGE SCALE GENOMIC DNA]</scope>
    <source>
        <strain evidence="3 4">FS5</strain>
    </source>
</reference>
<dbReference type="EMBL" id="CP008743">
    <property type="protein sequence ID" value="ARN84661.1"/>
    <property type="molecule type" value="Genomic_DNA"/>
</dbReference>
<evidence type="ECO:0000256" key="1">
    <source>
        <dbReference type="SAM" id="Coils"/>
    </source>
</evidence>
<organism evidence="3 4">
    <name type="scientific">Candidatus Nucleicultrix amoebiphila FS5</name>
    <dbReference type="NCBI Taxonomy" id="1414854"/>
    <lineage>
        <taxon>Bacteria</taxon>
        <taxon>Pseudomonadati</taxon>
        <taxon>Pseudomonadota</taxon>
        <taxon>Alphaproteobacteria</taxon>
        <taxon>Holosporales</taxon>
        <taxon>Candidatus Nucleicultricaceae</taxon>
        <taxon>Candidatus Nucleicultrix</taxon>
    </lineage>
</organism>